<gene>
    <name evidence="1" type="ORF">GOBAR_AA19898</name>
</gene>
<protein>
    <submittedName>
        <fullName evidence="1">Uncharacterized protein</fullName>
    </submittedName>
</protein>
<dbReference type="AlphaFoldDB" id="A0A2P5XBQ1"/>
<accession>A0A2P5XBQ1</accession>
<evidence type="ECO:0000313" key="2">
    <source>
        <dbReference type="Proteomes" id="UP000239757"/>
    </source>
</evidence>
<name>A0A2P5XBQ1_GOSBA</name>
<proteinExistence type="predicted"/>
<sequence length="170" mass="19013">MKPPHELDKRLVVAESVGPRAVGGQHRNVLVGLLLDKLGEMILGRVGSSVPLDHPHAKHARDALWRHLADESKVDDVPLQHAPQEVDVVGVDDASALSPPWAKVCQRFEGEKCMWRLRACSSFSSQNSSVYRSRAAPNSGTLSWRINPPRQKLDRAEIIIPYHYSLDMER</sequence>
<reference evidence="1 2" key="1">
    <citation type="submission" date="2015-01" db="EMBL/GenBank/DDBJ databases">
        <title>Genome of allotetraploid Gossypium barbadense reveals genomic plasticity and fiber elongation in cotton evolution.</title>
        <authorList>
            <person name="Chen X."/>
            <person name="Liu X."/>
            <person name="Zhao B."/>
            <person name="Zheng H."/>
            <person name="Hu Y."/>
            <person name="Lu G."/>
            <person name="Yang C."/>
            <person name="Chen J."/>
            <person name="Shan C."/>
            <person name="Zhang L."/>
            <person name="Zhou Y."/>
            <person name="Wang L."/>
            <person name="Guo W."/>
            <person name="Bai Y."/>
            <person name="Ruan J."/>
            <person name="Shangguan X."/>
            <person name="Mao Y."/>
            <person name="Jiang J."/>
            <person name="Zhu Y."/>
            <person name="Lei J."/>
            <person name="Kang H."/>
            <person name="Chen S."/>
            <person name="He X."/>
            <person name="Wang R."/>
            <person name="Wang Y."/>
            <person name="Chen J."/>
            <person name="Wang L."/>
            <person name="Yu S."/>
            <person name="Wang B."/>
            <person name="Wei J."/>
            <person name="Song S."/>
            <person name="Lu X."/>
            <person name="Gao Z."/>
            <person name="Gu W."/>
            <person name="Deng X."/>
            <person name="Ma D."/>
            <person name="Wang S."/>
            <person name="Liang W."/>
            <person name="Fang L."/>
            <person name="Cai C."/>
            <person name="Zhu X."/>
            <person name="Zhou B."/>
            <person name="Zhang Y."/>
            <person name="Chen Z."/>
            <person name="Xu S."/>
            <person name="Zhu R."/>
            <person name="Wang S."/>
            <person name="Zhang T."/>
            <person name="Zhao G."/>
        </authorList>
    </citation>
    <scope>NUCLEOTIDE SEQUENCE [LARGE SCALE GENOMIC DNA]</scope>
    <source>
        <strain evidence="2">cv. Xinhai21</strain>
        <tissue evidence="1">Leaf</tissue>
    </source>
</reference>
<organism evidence="1 2">
    <name type="scientific">Gossypium barbadense</name>
    <name type="common">Sea Island cotton</name>
    <name type="synonym">Hibiscus barbadensis</name>
    <dbReference type="NCBI Taxonomy" id="3634"/>
    <lineage>
        <taxon>Eukaryota</taxon>
        <taxon>Viridiplantae</taxon>
        <taxon>Streptophyta</taxon>
        <taxon>Embryophyta</taxon>
        <taxon>Tracheophyta</taxon>
        <taxon>Spermatophyta</taxon>
        <taxon>Magnoliopsida</taxon>
        <taxon>eudicotyledons</taxon>
        <taxon>Gunneridae</taxon>
        <taxon>Pentapetalae</taxon>
        <taxon>rosids</taxon>
        <taxon>malvids</taxon>
        <taxon>Malvales</taxon>
        <taxon>Malvaceae</taxon>
        <taxon>Malvoideae</taxon>
        <taxon>Gossypium</taxon>
    </lineage>
</organism>
<dbReference type="EMBL" id="KZ665231">
    <property type="protein sequence ID" value="PPS00765.1"/>
    <property type="molecule type" value="Genomic_DNA"/>
</dbReference>
<evidence type="ECO:0000313" key="1">
    <source>
        <dbReference type="EMBL" id="PPS00765.1"/>
    </source>
</evidence>
<dbReference type="Proteomes" id="UP000239757">
    <property type="component" value="Unassembled WGS sequence"/>
</dbReference>